<dbReference type="KEGG" id="spaa:SPAPADRAFT_63858"/>
<dbReference type="PROSITE" id="PS51503">
    <property type="entry name" value="HIG1"/>
    <property type="match status" value="1"/>
</dbReference>
<evidence type="ECO:0000313" key="8">
    <source>
        <dbReference type="Proteomes" id="UP000000709"/>
    </source>
</evidence>
<gene>
    <name evidence="7" type="ORF">SPAPADRAFT_63858</name>
</gene>
<evidence type="ECO:0000256" key="1">
    <source>
        <dbReference type="ARBA" id="ARBA00004173"/>
    </source>
</evidence>
<feature type="transmembrane region" description="Helical" evidence="5">
    <location>
        <begin position="116"/>
        <end position="131"/>
    </location>
</feature>
<evidence type="ECO:0000256" key="4">
    <source>
        <dbReference type="ARBA" id="ARBA00023136"/>
    </source>
</evidence>
<keyword evidence="8" id="KW-1185">Reference proteome</keyword>
<evidence type="ECO:0000256" key="5">
    <source>
        <dbReference type="SAM" id="Phobius"/>
    </source>
</evidence>
<dbReference type="OrthoDB" id="1915122at2759"/>
<dbReference type="AlphaFoldDB" id="G3AVX9"/>
<protein>
    <recommendedName>
        <fullName evidence="6">HIG1 domain-containing protein</fullName>
    </recommendedName>
</protein>
<dbReference type="Pfam" id="PF04588">
    <property type="entry name" value="HIG_1_N"/>
    <property type="match status" value="1"/>
</dbReference>
<dbReference type="GO" id="GO:0005739">
    <property type="term" value="C:mitochondrion"/>
    <property type="evidence" value="ECO:0007669"/>
    <property type="project" value="UniProtKB-SubCell"/>
</dbReference>
<proteinExistence type="predicted"/>
<organism evidence="8">
    <name type="scientific">Spathaspora passalidarum (strain NRRL Y-27907 / 11-Y1)</name>
    <dbReference type="NCBI Taxonomy" id="619300"/>
    <lineage>
        <taxon>Eukaryota</taxon>
        <taxon>Fungi</taxon>
        <taxon>Dikarya</taxon>
        <taxon>Ascomycota</taxon>
        <taxon>Saccharomycotina</taxon>
        <taxon>Pichiomycetes</taxon>
        <taxon>Debaryomycetaceae</taxon>
        <taxon>Spathaspora</taxon>
    </lineage>
</organism>
<dbReference type="OMA" id="KIITATW"/>
<dbReference type="InterPro" id="IPR007667">
    <property type="entry name" value="Hypoxia_induced_domain"/>
</dbReference>
<dbReference type="PANTHER" id="PTHR28018:SF3">
    <property type="entry name" value="RESPIRATORY SUPERCOMPLEX FACTOR 2, MITOCHONDRIAL"/>
    <property type="match status" value="1"/>
</dbReference>
<dbReference type="RefSeq" id="XP_007378006.1">
    <property type="nucleotide sequence ID" value="XM_007377944.1"/>
</dbReference>
<evidence type="ECO:0000259" key="6">
    <source>
        <dbReference type="PROSITE" id="PS51503"/>
    </source>
</evidence>
<dbReference type="GO" id="GO:0033617">
    <property type="term" value="P:mitochondrial respiratory chain complex IV assembly"/>
    <property type="evidence" value="ECO:0007669"/>
    <property type="project" value="TreeGrafter"/>
</dbReference>
<dbReference type="GeneID" id="18874947"/>
<reference evidence="7 8" key="1">
    <citation type="journal article" date="2011" name="Proc. Natl. Acad. Sci. U.S.A.">
        <title>Comparative genomics of xylose-fermenting fungi for enhanced biofuel production.</title>
        <authorList>
            <person name="Wohlbach D.J."/>
            <person name="Kuo A."/>
            <person name="Sato T.K."/>
            <person name="Potts K.M."/>
            <person name="Salamov A.A."/>
            <person name="LaButti K.M."/>
            <person name="Sun H."/>
            <person name="Clum A."/>
            <person name="Pangilinan J.L."/>
            <person name="Lindquist E.A."/>
            <person name="Lucas S."/>
            <person name="Lapidus A."/>
            <person name="Jin M."/>
            <person name="Gunawan C."/>
            <person name="Balan V."/>
            <person name="Dale B.E."/>
            <person name="Jeffries T.W."/>
            <person name="Zinkel R."/>
            <person name="Barry K.W."/>
            <person name="Grigoriev I.V."/>
            <person name="Gasch A.P."/>
        </authorList>
    </citation>
    <scope>NUCLEOTIDE SEQUENCE [LARGE SCALE GENOMIC DNA]</scope>
    <source>
        <strain evidence="8">NRRL Y-27907 / 11-Y1</strain>
    </source>
</reference>
<feature type="domain" description="HIG1" evidence="6">
    <location>
        <begin position="88"/>
        <end position="179"/>
    </location>
</feature>
<accession>G3AVX9</accession>
<evidence type="ECO:0000256" key="3">
    <source>
        <dbReference type="ARBA" id="ARBA00022989"/>
    </source>
</evidence>
<sequence length="201" mass="22939">MKIITEEEKYEHQKHILIEGLKGCAIGAAVGFGIVKYMKTKQPLQYAKFNSSVRAAIYAMPAITIGAFYADQGSVDFDEDKYRSDYLKKQEAAALERYNKLSPSDKFLHKLNENKYSLIISTWAASLYGSWTLVNRDKYMTKAQKIVQARVYAQALTVVLLLGTILLSVHEAELKKKEPAPVPEWKRYLDEQESLKEEHKA</sequence>
<dbReference type="HOGENOM" id="CLU_079101_3_1_1"/>
<dbReference type="EMBL" id="GL996506">
    <property type="protein sequence ID" value="EGW30240.1"/>
    <property type="molecule type" value="Genomic_DNA"/>
</dbReference>
<evidence type="ECO:0000256" key="2">
    <source>
        <dbReference type="ARBA" id="ARBA00022692"/>
    </source>
</evidence>
<keyword evidence="3 5" id="KW-1133">Transmembrane helix</keyword>
<feature type="transmembrane region" description="Helical" evidence="5">
    <location>
        <begin position="151"/>
        <end position="169"/>
    </location>
</feature>
<dbReference type="Proteomes" id="UP000000709">
    <property type="component" value="Unassembled WGS sequence"/>
</dbReference>
<evidence type="ECO:0000313" key="7">
    <source>
        <dbReference type="EMBL" id="EGW30240.1"/>
    </source>
</evidence>
<dbReference type="InterPro" id="IPR040153">
    <property type="entry name" value="Rcf2"/>
</dbReference>
<dbReference type="PANTHER" id="PTHR28018">
    <property type="entry name" value="RESPIRATORY SUPERCOMPLEX FACTOR 2, MITOCHONDRIAL"/>
    <property type="match status" value="1"/>
</dbReference>
<keyword evidence="2 5" id="KW-0812">Transmembrane</keyword>
<dbReference type="STRING" id="619300.G3AVX9"/>
<name>G3AVX9_SPAPN</name>
<dbReference type="eggNOG" id="ENOG502QT50">
    <property type="taxonomic scope" value="Eukaryota"/>
</dbReference>
<dbReference type="FunCoup" id="G3AVX9">
    <property type="interactions" value="65"/>
</dbReference>
<comment type="subcellular location">
    <subcellularLocation>
        <location evidence="1">Mitochondrion</location>
    </subcellularLocation>
</comment>
<keyword evidence="4 5" id="KW-0472">Membrane</keyword>
<dbReference type="InParanoid" id="G3AVX9"/>